<keyword evidence="1" id="KW-0472">Membrane</keyword>
<sequence>MTCLADVQTSFEFLNYINRVQNRIGDEEETKLLNKAATSSIAVKKSVMNQNNEECIVETFGAGGFTKMERLWAYFWFLVKIGSEFFVILVGGGFVLHSPDHETLILNAVALAFMLDIDDAAYKYSITDYQKAFLKSLPDFGLINTENDDVPAQMKFTTYQAVKQGLGSYFQILALFGVCTVSWYANY</sequence>
<keyword evidence="1" id="KW-0812">Transmembrane</keyword>
<proteinExistence type="predicted"/>
<keyword evidence="3" id="KW-1185">Reference proteome</keyword>
<dbReference type="OrthoDB" id="434904at2759"/>
<organism evidence="2 3">
    <name type="scientific">Triparma strigata</name>
    <dbReference type="NCBI Taxonomy" id="1606541"/>
    <lineage>
        <taxon>Eukaryota</taxon>
        <taxon>Sar</taxon>
        <taxon>Stramenopiles</taxon>
        <taxon>Ochrophyta</taxon>
        <taxon>Bolidophyceae</taxon>
        <taxon>Parmales</taxon>
        <taxon>Triparmaceae</taxon>
        <taxon>Triparma</taxon>
    </lineage>
</organism>
<feature type="transmembrane region" description="Helical" evidence="1">
    <location>
        <begin position="166"/>
        <end position="185"/>
    </location>
</feature>
<keyword evidence="1" id="KW-1133">Transmembrane helix</keyword>
<evidence type="ECO:0000256" key="1">
    <source>
        <dbReference type="SAM" id="Phobius"/>
    </source>
</evidence>
<evidence type="ECO:0000313" key="3">
    <source>
        <dbReference type="Proteomes" id="UP001165085"/>
    </source>
</evidence>
<accession>A0A9W7E5Z0</accession>
<comment type="caution">
    <text evidence="2">The sequence shown here is derived from an EMBL/GenBank/DDBJ whole genome shotgun (WGS) entry which is preliminary data.</text>
</comment>
<protein>
    <submittedName>
        <fullName evidence="2">Uncharacterized protein</fullName>
    </submittedName>
</protein>
<dbReference type="Proteomes" id="UP001165085">
    <property type="component" value="Unassembled WGS sequence"/>
</dbReference>
<name>A0A9W7E5Z0_9STRA</name>
<evidence type="ECO:0000313" key="2">
    <source>
        <dbReference type="EMBL" id="GMH67292.1"/>
    </source>
</evidence>
<feature type="transmembrane region" description="Helical" evidence="1">
    <location>
        <begin position="73"/>
        <end position="96"/>
    </location>
</feature>
<reference evidence="3" key="1">
    <citation type="journal article" date="2023" name="Commun. Biol.">
        <title>Genome analysis of Parmales, the sister group of diatoms, reveals the evolutionary specialization of diatoms from phago-mixotrophs to photoautotrophs.</title>
        <authorList>
            <person name="Ban H."/>
            <person name="Sato S."/>
            <person name="Yoshikawa S."/>
            <person name="Yamada K."/>
            <person name="Nakamura Y."/>
            <person name="Ichinomiya M."/>
            <person name="Sato N."/>
            <person name="Blanc-Mathieu R."/>
            <person name="Endo H."/>
            <person name="Kuwata A."/>
            <person name="Ogata H."/>
        </authorList>
    </citation>
    <scope>NUCLEOTIDE SEQUENCE [LARGE SCALE GENOMIC DNA]</scope>
    <source>
        <strain evidence="3">NIES 3701</strain>
    </source>
</reference>
<gene>
    <name evidence="2" type="ORF">TrST_g7394</name>
</gene>
<dbReference type="AlphaFoldDB" id="A0A9W7E5Z0"/>
<dbReference type="EMBL" id="BRXY01000116">
    <property type="protein sequence ID" value="GMH67292.1"/>
    <property type="molecule type" value="Genomic_DNA"/>
</dbReference>